<proteinExistence type="predicted"/>
<evidence type="ECO:0000313" key="2">
    <source>
        <dbReference type="Proteomes" id="UP001239111"/>
    </source>
</evidence>
<name>A0ACC2PNZ3_9HYME</name>
<comment type="caution">
    <text evidence="1">The sequence shown here is derived from an EMBL/GenBank/DDBJ whole genome shotgun (WGS) entry which is preliminary data.</text>
</comment>
<gene>
    <name evidence="1" type="ORF">QAD02_020096</name>
</gene>
<evidence type="ECO:0000313" key="1">
    <source>
        <dbReference type="EMBL" id="KAJ8684304.1"/>
    </source>
</evidence>
<keyword evidence="2" id="KW-1185">Reference proteome</keyword>
<sequence length="162" mass="18865">MREKKIRDNDTRGERIIIEFTVFPFHKSTLTEERPYPKVTDECLAEYGIDRDLIYNRDESRPSALTDEQLYCVAACVYREMGIMRPNGTIDGNKAETFFGKDDSSEREIFFAVYNACNEGRVGCKLVQCMFKELKNHWSSTHDSDMIIGRTIFPKETLVERL</sequence>
<dbReference type="EMBL" id="CM056741">
    <property type="protein sequence ID" value="KAJ8684304.1"/>
    <property type="molecule type" value="Genomic_DNA"/>
</dbReference>
<protein>
    <submittedName>
        <fullName evidence="1">Uncharacterized protein</fullName>
    </submittedName>
</protein>
<dbReference type="Proteomes" id="UP001239111">
    <property type="component" value="Chromosome 1"/>
</dbReference>
<reference evidence="1" key="1">
    <citation type="submission" date="2023-04" db="EMBL/GenBank/DDBJ databases">
        <title>A chromosome-level genome assembly of the parasitoid wasp Eretmocerus hayati.</title>
        <authorList>
            <person name="Zhong Y."/>
            <person name="Liu S."/>
            <person name="Liu Y."/>
        </authorList>
    </citation>
    <scope>NUCLEOTIDE SEQUENCE</scope>
    <source>
        <strain evidence="1">ZJU_SS_LIU_2023</strain>
    </source>
</reference>
<accession>A0ACC2PNZ3</accession>
<organism evidence="1 2">
    <name type="scientific">Eretmocerus hayati</name>
    <dbReference type="NCBI Taxonomy" id="131215"/>
    <lineage>
        <taxon>Eukaryota</taxon>
        <taxon>Metazoa</taxon>
        <taxon>Ecdysozoa</taxon>
        <taxon>Arthropoda</taxon>
        <taxon>Hexapoda</taxon>
        <taxon>Insecta</taxon>
        <taxon>Pterygota</taxon>
        <taxon>Neoptera</taxon>
        <taxon>Endopterygota</taxon>
        <taxon>Hymenoptera</taxon>
        <taxon>Apocrita</taxon>
        <taxon>Proctotrupomorpha</taxon>
        <taxon>Chalcidoidea</taxon>
        <taxon>Aphelinidae</taxon>
        <taxon>Aphelininae</taxon>
        <taxon>Eretmocerus</taxon>
    </lineage>
</organism>